<dbReference type="RefSeq" id="WP_062044489.1">
    <property type="nucleotide sequence ID" value="NZ_DF968183.1"/>
</dbReference>
<dbReference type="InterPro" id="IPR013096">
    <property type="entry name" value="Cupin_2"/>
</dbReference>
<proteinExistence type="predicted"/>
<sequence length="109" mass="11795">MENNKFNNARAFSFNESITYSDGGIVSMRVLEKSAGNVSLFAFDKGQKLSEHTAPFDAMIQVTEGEAEIVIGGIINQLTAGQTIIMPANVPHAVNATSRFKMVLTMIKA</sequence>
<accession>A0A0S7C6Z2</accession>
<dbReference type="AlphaFoldDB" id="A0A0S7C6Z2"/>
<gene>
    <name evidence="2" type="ORF">TBC1_12530</name>
</gene>
<dbReference type="PATRIC" id="fig|1678841.3.peg.3252"/>
<organism evidence="2">
    <name type="scientific">Lentimicrobium saccharophilum</name>
    <dbReference type="NCBI Taxonomy" id="1678841"/>
    <lineage>
        <taxon>Bacteria</taxon>
        <taxon>Pseudomonadati</taxon>
        <taxon>Bacteroidota</taxon>
        <taxon>Bacteroidia</taxon>
        <taxon>Bacteroidales</taxon>
        <taxon>Lentimicrobiaceae</taxon>
        <taxon>Lentimicrobium</taxon>
    </lineage>
</organism>
<dbReference type="InterPro" id="IPR011051">
    <property type="entry name" value="RmlC_Cupin_sf"/>
</dbReference>
<name>A0A0S7C6Z2_9BACT</name>
<dbReference type="Proteomes" id="UP000053091">
    <property type="component" value="Unassembled WGS sequence"/>
</dbReference>
<dbReference type="Pfam" id="PF07883">
    <property type="entry name" value="Cupin_2"/>
    <property type="match status" value="1"/>
</dbReference>
<dbReference type="OrthoDB" id="1121052at2"/>
<evidence type="ECO:0000313" key="2">
    <source>
        <dbReference type="EMBL" id="GAP44719.1"/>
    </source>
</evidence>
<dbReference type="Gene3D" id="2.60.120.10">
    <property type="entry name" value="Jelly Rolls"/>
    <property type="match status" value="1"/>
</dbReference>
<feature type="domain" description="Cupin type-2" evidence="1">
    <location>
        <begin position="40"/>
        <end position="107"/>
    </location>
</feature>
<dbReference type="PANTHER" id="PTHR37694:SF1">
    <property type="entry name" value="SLR8022 PROTEIN"/>
    <property type="match status" value="1"/>
</dbReference>
<dbReference type="InterPro" id="IPR014710">
    <property type="entry name" value="RmlC-like_jellyroll"/>
</dbReference>
<evidence type="ECO:0000259" key="1">
    <source>
        <dbReference type="Pfam" id="PF07883"/>
    </source>
</evidence>
<dbReference type="CDD" id="cd02230">
    <property type="entry name" value="cupin_HP0902-like"/>
    <property type="match status" value="1"/>
</dbReference>
<reference evidence="2" key="1">
    <citation type="journal article" date="2015" name="Genome Announc.">
        <title>Draft Genome Sequence of Bacteroidales Strain TBC1, a Novel Isolate from a Methanogenic Wastewater Treatment System.</title>
        <authorList>
            <person name="Tourlousse D.M."/>
            <person name="Matsuura N."/>
            <person name="Sun L."/>
            <person name="Toyonaga M."/>
            <person name="Kuroda K."/>
            <person name="Ohashi A."/>
            <person name="Cruz R."/>
            <person name="Yamaguchi T."/>
            <person name="Sekiguchi Y."/>
        </authorList>
    </citation>
    <scope>NUCLEOTIDE SEQUENCE [LARGE SCALE GENOMIC DNA]</scope>
    <source>
        <strain evidence="2">TBC1</strain>
    </source>
</reference>
<dbReference type="PANTHER" id="PTHR37694">
    <property type="entry name" value="SLR8022 PROTEIN"/>
    <property type="match status" value="1"/>
</dbReference>
<dbReference type="EMBL" id="DF968183">
    <property type="protein sequence ID" value="GAP44719.1"/>
    <property type="molecule type" value="Genomic_DNA"/>
</dbReference>
<protein>
    <submittedName>
        <fullName evidence="2">Protein containing Cupin domain</fullName>
    </submittedName>
</protein>
<evidence type="ECO:0000313" key="3">
    <source>
        <dbReference type="Proteomes" id="UP000053091"/>
    </source>
</evidence>
<keyword evidence="3" id="KW-1185">Reference proteome</keyword>
<dbReference type="SUPFAM" id="SSF51182">
    <property type="entry name" value="RmlC-like cupins"/>
    <property type="match status" value="1"/>
</dbReference>
<dbReference type="STRING" id="1678841.TBC1_12530"/>